<dbReference type="KEGG" id="cher:DK880_00596"/>
<evidence type="ECO:0000313" key="2">
    <source>
        <dbReference type="Proteomes" id="UP000245872"/>
    </source>
</evidence>
<protein>
    <submittedName>
        <fullName evidence="1">Uncharacterized protein</fullName>
    </submittedName>
</protein>
<accession>A0A2Z3LCK7</accession>
<dbReference type="Proteomes" id="UP000245872">
    <property type="component" value="Chromosome"/>
</dbReference>
<name>A0A2Z3LCK7_9BACT</name>
<evidence type="ECO:0000313" key="1">
    <source>
        <dbReference type="EMBL" id="AWN81912.1"/>
    </source>
</evidence>
<dbReference type="EMBL" id="CP029619">
    <property type="protein sequence ID" value="AWN81912.1"/>
    <property type="molecule type" value="Genomic_DNA"/>
</dbReference>
<dbReference type="AlphaFoldDB" id="A0A2Z3LCK7"/>
<gene>
    <name evidence="1" type="ORF">DK880_00596</name>
</gene>
<keyword evidence="2" id="KW-1185">Reference proteome</keyword>
<reference evidence="1 2" key="1">
    <citation type="submission" date="2018-05" db="EMBL/GenBank/DDBJ databases">
        <title>Candidatus Cardinium hertigii Genome Assembly.</title>
        <authorList>
            <person name="Showmaker K.C."/>
            <person name="Walden K.O."/>
            <person name="Fields C.J."/>
            <person name="Lambert K.N."/>
            <person name="Hudson M.E."/>
        </authorList>
    </citation>
    <scope>NUCLEOTIDE SEQUENCE [LARGE SCALE GENOMIC DNA]</scope>
    <source>
        <strain evidence="2">cHgTN10</strain>
    </source>
</reference>
<sequence>MLSFKDVNADSFQGVYNKISKHIMFLFSLFEYLLKRSKLNTVRLRTFQTIIDQAAD</sequence>
<organism evidence="1 2">
    <name type="scientific">Candidatus Cardinium hertigii</name>
    <dbReference type="NCBI Taxonomy" id="247481"/>
    <lineage>
        <taxon>Bacteria</taxon>
        <taxon>Pseudomonadati</taxon>
        <taxon>Bacteroidota</taxon>
        <taxon>Cytophagia</taxon>
        <taxon>Cytophagales</taxon>
        <taxon>Amoebophilaceae</taxon>
        <taxon>Candidatus Cardinium</taxon>
    </lineage>
</organism>
<proteinExistence type="predicted"/>